<evidence type="ECO:0000259" key="11">
    <source>
        <dbReference type="PROSITE" id="PS51217"/>
    </source>
</evidence>
<organism evidence="12 13">
    <name type="scientific">Lawsonia intracellularis (strain PHE/MN1-00)</name>
    <dbReference type="NCBI Taxonomy" id="363253"/>
    <lineage>
        <taxon>Bacteria</taxon>
        <taxon>Pseudomonadati</taxon>
        <taxon>Thermodesulfobacteriota</taxon>
        <taxon>Desulfovibrionia</taxon>
        <taxon>Desulfovibrionales</taxon>
        <taxon>Desulfovibrionaceae</taxon>
        <taxon>Lawsonia</taxon>
    </lineage>
</organism>
<sequence>MKKMNIQKSSYEEYFPLLRQIRASAGSGKTYELTYSFLSLLNKSINDNNTNSSYNKYEHSWTSILAITFTNRAAAEMQQRIITRLKQAALNTQPIPGLTSTQAAHWINIFLRNYSELNICTIDSLLHTIVHSTALELHLPPDFQPIFSTEEALTPLLDSILKKTQHNERLYIILKEACSDILFHTKHNNFMIGSTLREKVLSILPLLINGEQEITSPQEITAHLTIKIQSVKKIATELASCIKNEQLSIHSNFKKALEACQIGTQHTIPPKSTMLRKPNLTDCILKSSKNTPSHHTISLYNTLQSLITYLDTTGVLLKNSQKTIPYVKLAKELYNLLPEFFCKQRIILAELIPSLAQQAVSGHYGISEIFCKLGTNLQHILIDEFQDTSHEQWAVIQPFVVEALSYGGSLTWVGDVKQAIYGWRGGDTTLFEKVLSDPELQSIASYVQKESLPINWRSAYHIVNTNNTLFTKLSDHNIVQSIFSKILPNEIAPTIKNTILSEQVPLVTQSFADAEQSIAPNKKEGYVYIQRILNDEESDPDTVVHDRLINIIHDIQTRRSLGDIAILVRSNKRAMQVANWLMEKNIPVVTENSFLLIEHPIILQFIAILEFLDSPQNDLAFWRIINGGNLVQPLLNIPQQKLDEWICIRNRSQPLYLAFKADFPDAWEHWILPFYDDSGLLSAYDAIQESIDRLKIKKRFPKEMSFIRRFLEIIYIASTKGYDSISNFLEYWKQHGHKEKTPMPENIAAVRIMTIHKSKGLQFPIVIIPWHDFPLKPNDSLIQTCVDGFNIIVKQSPAMPKEYYSSLLKNVCESLNLLYVAWTRAEEELYALITSTKSKKISFAEAINPILDYLSWDNNIYQLGEKTYTSNHTAMLSSNKNSTEIPYIYLETKDESTSSWRPMHWLPQLRIFRNPVNELGITSKRRGTFIHHCLQYLCISKNPNIDISLAIDYAIKRFPLPLPSSQYNIIVKDVLSILQWYTSLPKTRYWIQFGLAEQTLLDKNNNIYRVDLLVNNGKEYSVIEYKTGETSLQHIQQLQKYLDIIKETTSLPVKGYIIYLDLKRIHTIE</sequence>
<dbReference type="OrthoDB" id="9810135at2"/>
<dbReference type="AlphaFoldDB" id="Q1MSB8"/>
<dbReference type="GO" id="GO:0005524">
    <property type="term" value="F:ATP binding"/>
    <property type="evidence" value="ECO:0007669"/>
    <property type="project" value="UniProtKB-UniRule"/>
</dbReference>
<dbReference type="InterPro" id="IPR014017">
    <property type="entry name" value="DNA_helicase_UvrD-like_C"/>
</dbReference>
<dbReference type="InterPro" id="IPR000212">
    <property type="entry name" value="DNA_helicase_UvrD/REP"/>
</dbReference>
<dbReference type="SUPFAM" id="SSF52540">
    <property type="entry name" value="P-loop containing nucleoside triphosphate hydrolases"/>
    <property type="match status" value="1"/>
</dbReference>
<comment type="catalytic activity">
    <reaction evidence="6">
        <text>Couples ATP hydrolysis with the unwinding of duplex DNA by translocating in the 3'-5' direction.</text>
        <dbReference type="EC" id="5.6.2.4"/>
    </reaction>
</comment>
<gene>
    <name evidence="12" type="primary">uvrD</name>
    <name evidence="12" type="ordered locus">LI0051</name>
</gene>
<dbReference type="Pfam" id="PF00580">
    <property type="entry name" value="UvrD-helicase"/>
    <property type="match status" value="1"/>
</dbReference>
<dbReference type="InterPro" id="IPR014016">
    <property type="entry name" value="UvrD-like_ATP-bd"/>
</dbReference>
<dbReference type="HOGENOM" id="CLU_010638_0_0_7"/>
<feature type="binding site" evidence="9">
    <location>
        <begin position="23"/>
        <end position="30"/>
    </location>
    <ligand>
        <name>ATP</name>
        <dbReference type="ChEBI" id="CHEBI:30616"/>
    </ligand>
</feature>
<keyword evidence="3 9" id="KW-0347">Helicase</keyword>
<dbReference type="EC" id="5.6.2.4" evidence="7"/>
<keyword evidence="1 9" id="KW-0547">Nucleotide-binding</keyword>
<dbReference type="EMBL" id="AM180252">
    <property type="protein sequence ID" value="CAJ54107.1"/>
    <property type="molecule type" value="Genomic_DNA"/>
</dbReference>
<accession>Q1MSB8</accession>
<evidence type="ECO:0000256" key="4">
    <source>
        <dbReference type="ARBA" id="ARBA00022840"/>
    </source>
</evidence>
<dbReference type="GO" id="GO:0043138">
    <property type="term" value="F:3'-5' DNA helicase activity"/>
    <property type="evidence" value="ECO:0007669"/>
    <property type="project" value="UniProtKB-EC"/>
</dbReference>
<dbReference type="PROSITE" id="PS51198">
    <property type="entry name" value="UVRD_HELICASE_ATP_BIND"/>
    <property type="match status" value="1"/>
</dbReference>
<dbReference type="KEGG" id="lip:LI0051"/>
<dbReference type="Gene3D" id="3.40.1350.10">
    <property type="match status" value="1"/>
</dbReference>
<evidence type="ECO:0000256" key="2">
    <source>
        <dbReference type="ARBA" id="ARBA00022801"/>
    </source>
</evidence>
<dbReference type="InterPro" id="IPR011856">
    <property type="entry name" value="tRNA_endonuc-like_dom_sf"/>
</dbReference>
<dbReference type="GO" id="GO:0016787">
    <property type="term" value="F:hydrolase activity"/>
    <property type="evidence" value="ECO:0007669"/>
    <property type="project" value="UniProtKB-UniRule"/>
</dbReference>
<evidence type="ECO:0000259" key="10">
    <source>
        <dbReference type="PROSITE" id="PS51198"/>
    </source>
</evidence>
<keyword evidence="5" id="KW-0413">Isomerase</keyword>
<feature type="domain" description="UvrD-like helicase C-terminal" evidence="11">
    <location>
        <begin position="497"/>
        <end position="760"/>
    </location>
</feature>
<evidence type="ECO:0000256" key="5">
    <source>
        <dbReference type="ARBA" id="ARBA00023235"/>
    </source>
</evidence>
<evidence type="ECO:0000256" key="3">
    <source>
        <dbReference type="ARBA" id="ARBA00022806"/>
    </source>
</evidence>
<dbReference type="GO" id="GO:0000725">
    <property type="term" value="P:recombinational repair"/>
    <property type="evidence" value="ECO:0007669"/>
    <property type="project" value="TreeGrafter"/>
</dbReference>
<reference evidence="12 13" key="1">
    <citation type="submission" date="2005-11" db="EMBL/GenBank/DDBJ databases">
        <title>The complete genome sequence of Lawsonia intracellularis: the causative agent of proliferative enteropathy.</title>
        <authorList>
            <person name="Kaur K."/>
            <person name="Zhang Q."/>
            <person name="Beckler D."/>
            <person name="Munir S."/>
            <person name="Li L."/>
            <person name="Kinsley K."/>
            <person name="Herron L."/>
            <person name="Peterson A."/>
            <person name="May B."/>
            <person name="Singh S."/>
            <person name="Gebhart C."/>
            <person name="Kapur V."/>
        </authorList>
    </citation>
    <scope>NUCLEOTIDE SEQUENCE [LARGE SCALE GENOMIC DNA]</scope>
    <source>
        <strain evidence="12 13">PHE/MN1-00</strain>
    </source>
</reference>
<evidence type="ECO:0000313" key="12">
    <source>
        <dbReference type="EMBL" id="CAJ54107.1"/>
    </source>
</evidence>
<evidence type="ECO:0000256" key="1">
    <source>
        <dbReference type="ARBA" id="ARBA00022741"/>
    </source>
</evidence>
<evidence type="ECO:0000256" key="8">
    <source>
        <dbReference type="ARBA" id="ARBA00048988"/>
    </source>
</evidence>
<dbReference type="PANTHER" id="PTHR11070:SF67">
    <property type="entry name" value="DNA 3'-5' HELICASE"/>
    <property type="match status" value="1"/>
</dbReference>
<dbReference type="GO" id="GO:0005829">
    <property type="term" value="C:cytosol"/>
    <property type="evidence" value="ECO:0007669"/>
    <property type="project" value="TreeGrafter"/>
</dbReference>
<dbReference type="PANTHER" id="PTHR11070">
    <property type="entry name" value="UVRD / RECB / PCRA DNA HELICASE FAMILY MEMBER"/>
    <property type="match status" value="1"/>
</dbReference>
<feature type="domain" description="UvrD-like helicase ATP-binding" evidence="10">
    <location>
        <begin position="2"/>
        <end position="459"/>
    </location>
</feature>
<name>Q1MSB8_LAWIP</name>
<dbReference type="PROSITE" id="PS51217">
    <property type="entry name" value="UVRD_HELICASE_CTER"/>
    <property type="match status" value="1"/>
</dbReference>
<dbReference type="Gene3D" id="3.40.50.300">
    <property type="entry name" value="P-loop containing nucleotide triphosphate hydrolases"/>
    <property type="match status" value="4"/>
</dbReference>
<keyword evidence="4 9" id="KW-0067">ATP-binding</keyword>
<dbReference type="GO" id="GO:0003677">
    <property type="term" value="F:DNA binding"/>
    <property type="evidence" value="ECO:0007669"/>
    <property type="project" value="InterPro"/>
</dbReference>
<dbReference type="Proteomes" id="UP000002430">
    <property type="component" value="Chromosome"/>
</dbReference>
<protein>
    <recommendedName>
        <fullName evidence="7">DNA 3'-5' helicase</fullName>
        <ecNumber evidence="7">5.6.2.4</ecNumber>
    </recommendedName>
</protein>
<evidence type="ECO:0000313" key="13">
    <source>
        <dbReference type="Proteomes" id="UP000002430"/>
    </source>
</evidence>
<keyword evidence="2 9" id="KW-0378">Hydrolase</keyword>
<dbReference type="STRING" id="363253.LI0051"/>
<comment type="catalytic activity">
    <reaction evidence="8">
        <text>ATP + H2O = ADP + phosphate + H(+)</text>
        <dbReference type="Rhea" id="RHEA:13065"/>
        <dbReference type="ChEBI" id="CHEBI:15377"/>
        <dbReference type="ChEBI" id="CHEBI:15378"/>
        <dbReference type="ChEBI" id="CHEBI:30616"/>
        <dbReference type="ChEBI" id="CHEBI:43474"/>
        <dbReference type="ChEBI" id="CHEBI:456216"/>
        <dbReference type="EC" id="5.6.2.4"/>
    </reaction>
</comment>
<evidence type="ECO:0000256" key="6">
    <source>
        <dbReference type="ARBA" id="ARBA00034617"/>
    </source>
</evidence>
<evidence type="ECO:0000256" key="9">
    <source>
        <dbReference type="PROSITE-ProRule" id="PRU00560"/>
    </source>
</evidence>
<dbReference type="eggNOG" id="COG1074">
    <property type="taxonomic scope" value="Bacteria"/>
</dbReference>
<proteinExistence type="predicted"/>
<keyword evidence="13" id="KW-1185">Reference proteome</keyword>
<dbReference type="InterPro" id="IPR027417">
    <property type="entry name" value="P-loop_NTPase"/>
</dbReference>
<dbReference type="Pfam" id="PF13361">
    <property type="entry name" value="UvrD_C"/>
    <property type="match status" value="2"/>
</dbReference>
<evidence type="ECO:0000256" key="7">
    <source>
        <dbReference type="ARBA" id="ARBA00034808"/>
    </source>
</evidence>